<dbReference type="RefSeq" id="XP_065673558.1">
    <property type="nucleotide sequence ID" value="XM_065817486.1"/>
</dbReference>
<accession>A0ABM4DGI9</accession>
<evidence type="ECO:0000313" key="1">
    <source>
        <dbReference type="Proteomes" id="UP001652625"/>
    </source>
</evidence>
<organism evidence="1 2">
    <name type="scientific">Hydra vulgaris</name>
    <name type="common">Hydra</name>
    <name type="synonym">Hydra attenuata</name>
    <dbReference type="NCBI Taxonomy" id="6087"/>
    <lineage>
        <taxon>Eukaryota</taxon>
        <taxon>Metazoa</taxon>
        <taxon>Cnidaria</taxon>
        <taxon>Hydrozoa</taxon>
        <taxon>Hydroidolina</taxon>
        <taxon>Anthoathecata</taxon>
        <taxon>Aplanulata</taxon>
        <taxon>Hydridae</taxon>
        <taxon>Hydra</taxon>
    </lineage>
</organism>
<sequence length="151" mass="17193">MKNHLNHTDFQYRVLQLLTDIKTNGCGKCYVNEGEIEIVTEIDNLTEFDKFDSKLDNVCPFNSAKRRLQNIGSKSCQKLVIAMMKRYMTNSLMGKFNMASGKGKRSFRQTKLYKLIKVCASMPRESYTESGVDAIVADALKRAPFTHVKVP</sequence>
<name>A0ABM4DGI9_HYDVU</name>
<proteinExistence type="predicted"/>
<protein>
    <submittedName>
        <fullName evidence="2">Uncharacterized protein LOC136090660</fullName>
    </submittedName>
</protein>
<reference evidence="2" key="1">
    <citation type="submission" date="2025-08" db="UniProtKB">
        <authorList>
            <consortium name="RefSeq"/>
        </authorList>
    </citation>
    <scope>IDENTIFICATION</scope>
</reference>
<dbReference type="GeneID" id="136090660"/>
<keyword evidence="1" id="KW-1185">Reference proteome</keyword>
<evidence type="ECO:0000313" key="2">
    <source>
        <dbReference type="RefSeq" id="XP_065673558.1"/>
    </source>
</evidence>
<dbReference type="Proteomes" id="UP001652625">
    <property type="component" value="Chromosome 14"/>
</dbReference>
<gene>
    <name evidence="2" type="primary">LOC136090660</name>
</gene>